<feature type="signal peptide" evidence="2">
    <location>
        <begin position="1"/>
        <end position="18"/>
    </location>
</feature>
<dbReference type="OrthoDB" id="3941683at2759"/>
<gene>
    <name evidence="3" type="ORF">PV09_04806</name>
</gene>
<feature type="chain" id="PRO_5002238347" description="DUF541 domain-containing protein" evidence="2">
    <location>
        <begin position="19"/>
        <end position="210"/>
    </location>
</feature>
<dbReference type="RefSeq" id="XP_016213842.1">
    <property type="nucleotide sequence ID" value="XM_016358224.1"/>
</dbReference>
<feature type="compositionally biased region" description="Low complexity" evidence="1">
    <location>
        <begin position="62"/>
        <end position="73"/>
    </location>
</feature>
<evidence type="ECO:0000256" key="1">
    <source>
        <dbReference type="SAM" id="MobiDB-lite"/>
    </source>
</evidence>
<sequence length="210" mass="21922">MYTQRLLFAALAALSVSALPLNINLGAYSPALVVGDGEISFGGSPERASEVLQTLSTGAQNGAVPAGQAAPAASGGGEAATRPAKRYVVVEDAPAVAEPEKMVRKSKRESTALAEKVKRDIDGFRAALQYARDAQLTQPRVELAFGITQNAGVNVPANSAANGVLPNGQPRPPVKREALPEPEAEVRREATPEPETDEKLGMTLIAISEI</sequence>
<dbReference type="HOGENOM" id="CLU_051203_1_0_1"/>
<name>A0A0D2AB22_9PEZI</name>
<protein>
    <recommendedName>
        <fullName evidence="5">DUF541 domain-containing protein</fullName>
    </recommendedName>
</protein>
<dbReference type="GeneID" id="27312779"/>
<keyword evidence="2" id="KW-0732">Signal</keyword>
<accession>A0A0D2AB22</accession>
<proteinExistence type="predicted"/>
<evidence type="ECO:0000313" key="3">
    <source>
        <dbReference type="EMBL" id="KIW03973.1"/>
    </source>
</evidence>
<reference evidence="3 4" key="1">
    <citation type="submission" date="2015-01" db="EMBL/GenBank/DDBJ databases">
        <title>The Genome Sequence of Ochroconis gallopava CBS43764.</title>
        <authorList>
            <consortium name="The Broad Institute Genomics Platform"/>
            <person name="Cuomo C."/>
            <person name="de Hoog S."/>
            <person name="Gorbushina A."/>
            <person name="Stielow B."/>
            <person name="Teixiera M."/>
            <person name="Abouelleil A."/>
            <person name="Chapman S.B."/>
            <person name="Priest M."/>
            <person name="Young S.K."/>
            <person name="Wortman J."/>
            <person name="Nusbaum C."/>
            <person name="Birren B."/>
        </authorList>
    </citation>
    <scope>NUCLEOTIDE SEQUENCE [LARGE SCALE GENOMIC DNA]</scope>
    <source>
        <strain evidence="3 4">CBS 43764</strain>
    </source>
</reference>
<keyword evidence="4" id="KW-1185">Reference proteome</keyword>
<evidence type="ECO:0000256" key="2">
    <source>
        <dbReference type="SAM" id="SignalP"/>
    </source>
</evidence>
<dbReference type="VEuPathDB" id="FungiDB:PV09_04806"/>
<dbReference type="AlphaFoldDB" id="A0A0D2AB22"/>
<evidence type="ECO:0008006" key="5">
    <source>
        <dbReference type="Google" id="ProtNLM"/>
    </source>
</evidence>
<dbReference type="EMBL" id="KN847542">
    <property type="protein sequence ID" value="KIW03973.1"/>
    <property type="molecule type" value="Genomic_DNA"/>
</dbReference>
<organism evidence="3 4">
    <name type="scientific">Verruconis gallopava</name>
    <dbReference type="NCBI Taxonomy" id="253628"/>
    <lineage>
        <taxon>Eukaryota</taxon>
        <taxon>Fungi</taxon>
        <taxon>Dikarya</taxon>
        <taxon>Ascomycota</taxon>
        <taxon>Pezizomycotina</taxon>
        <taxon>Dothideomycetes</taxon>
        <taxon>Pleosporomycetidae</taxon>
        <taxon>Venturiales</taxon>
        <taxon>Sympoventuriaceae</taxon>
        <taxon>Verruconis</taxon>
    </lineage>
</organism>
<dbReference type="Proteomes" id="UP000053259">
    <property type="component" value="Unassembled WGS sequence"/>
</dbReference>
<feature type="region of interest" description="Disordered" evidence="1">
    <location>
        <begin position="158"/>
        <end position="199"/>
    </location>
</feature>
<feature type="compositionally biased region" description="Basic and acidic residues" evidence="1">
    <location>
        <begin position="174"/>
        <end position="191"/>
    </location>
</feature>
<evidence type="ECO:0000313" key="4">
    <source>
        <dbReference type="Proteomes" id="UP000053259"/>
    </source>
</evidence>
<feature type="region of interest" description="Disordered" evidence="1">
    <location>
        <begin position="62"/>
        <end position="81"/>
    </location>
</feature>